<gene>
    <name evidence="2" type="ORF">SAMN05444921_1195</name>
</gene>
<dbReference type="AlphaFoldDB" id="A0A1G9YL20"/>
<protein>
    <submittedName>
        <fullName evidence="2">Uncharacterized protein</fullName>
    </submittedName>
</protein>
<dbReference type="Proteomes" id="UP000199063">
    <property type="component" value="Unassembled WGS sequence"/>
</dbReference>
<keyword evidence="1" id="KW-0175">Coiled coil</keyword>
<proteinExistence type="predicted"/>
<keyword evidence="3" id="KW-1185">Reference proteome</keyword>
<reference evidence="3" key="1">
    <citation type="submission" date="2016-10" db="EMBL/GenBank/DDBJ databases">
        <authorList>
            <person name="Varghese N."/>
            <person name="Submissions S."/>
        </authorList>
    </citation>
    <scope>NUCLEOTIDE SEQUENCE [LARGE SCALE GENOMIC DNA]</scope>
    <source>
        <strain evidence="3">CGMCC 4.7042</strain>
    </source>
</reference>
<evidence type="ECO:0000256" key="1">
    <source>
        <dbReference type="SAM" id="Coils"/>
    </source>
</evidence>
<organism evidence="2 3">
    <name type="scientific">Streptomyces wuyuanensis</name>
    <dbReference type="NCBI Taxonomy" id="1196353"/>
    <lineage>
        <taxon>Bacteria</taxon>
        <taxon>Bacillati</taxon>
        <taxon>Actinomycetota</taxon>
        <taxon>Actinomycetes</taxon>
        <taxon>Kitasatosporales</taxon>
        <taxon>Streptomycetaceae</taxon>
        <taxon>Streptomyces</taxon>
    </lineage>
</organism>
<evidence type="ECO:0000313" key="3">
    <source>
        <dbReference type="Proteomes" id="UP000199063"/>
    </source>
</evidence>
<sequence>MSTEAVWVRGVKGIQLHHVTDLQDAGRFLGNAAMALRAAHVRTGADHYAGVAAELKALVTRVRELEEAARSAMHELHSADPERFARCRDGHEPWPGEIEAGFIPRHTCKDECLYHDRGVLEAIMQCICGRPACQACEIDGGRPDGPSF</sequence>
<accession>A0A1G9YL20</accession>
<dbReference type="OrthoDB" id="3527888at2"/>
<dbReference type="EMBL" id="FNHI01000019">
    <property type="protein sequence ID" value="SDN09878.1"/>
    <property type="molecule type" value="Genomic_DNA"/>
</dbReference>
<dbReference type="GeneID" id="40832314"/>
<name>A0A1G9YL20_9ACTN</name>
<dbReference type="RefSeq" id="WP_093658716.1">
    <property type="nucleotide sequence ID" value="NZ_FNHI01000019.1"/>
</dbReference>
<evidence type="ECO:0000313" key="2">
    <source>
        <dbReference type="EMBL" id="SDN09878.1"/>
    </source>
</evidence>
<feature type="coiled-coil region" evidence="1">
    <location>
        <begin position="48"/>
        <end position="75"/>
    </location>
</feature>